<dbReference type="EMBL" id="FOXB01000025">
    <property type="protein sequence ID" value="SFP54818.1"/>
    <property type="molecule type" value="Genomic_DNA"/>
</dbReference>
<evidence type="ECO:0000313" key="3">
    <source>
        <dbReference type="Proteomes" id="UP000199227"/>
    </source>
</evidence>
<keyword evidence="3" id="KW-1185">Reference proteome</keyword>
<reference evidence="2 3" key="1">
    <citation type="submission" date="2016-10" db="EMBL/GenBank/DDBJ databases">
        <authorList>
            <person name="de Groot N.N."/>
        </authorList>
    </citation>
    <scope>NUCLEOTIDE SEQUENCE [LARGE SCALE GENOMIC DNA]</scope>
    <source>
        <strain evidence="2 3">EP1-55-1</strain>
    </source>
</reference>
<gene>
    <name evidence="2" type="ORF">SAMN05216234_12526</name>
</gene>
<feature type="transmembrane region" description="Helical" evidence="1">
    <location>
        <begin position="27"/>
        <end position="47"/>
    </location>
</feature>
<organism evidence="2 3">
    <name type="scientific">Hydrogenimonas thermophila</name>
    <dbReference type="NCBI Taxonomy" id="223786"/>
    <lineage>
        <taxon>Bacteria</taxon>
        <taxon>Pseudomonadati</taxon>
        <taxon>Campylobacterota</taxon>
        <taxon>Epsilonproteobacteria</taxon>
        <taxon>Campylobacterales</taxon>
        <taxon>Hydrogenimonadaceae</taxon>
        <taxon>Hydrogenimonas</taxon>
    </lineage>
</organism>
<proteinExistence type="predicted"/>
<dbReference type="Proteomes" id="UP000199227">
    <property type="component" value="Unassembled WGS sequence"/>
</dbReference>
<protein>
    <submittedName>
        <fullName evidence="2">Uncharacterized protein</fullName>
    </submittedName>
</protein>
<keyword evidence="1" id="KW-1133">Transmembrane helix</keyword>
<name>A0A1I5R8E9_9BACT</name>
<evidence type="ECO:0000256" key="1">
    <source>
        <dbReference type="SAM" id="Phobius"/>
    </source>
</evidence>
<accession>A0A1I5R8E9</accession>
<sequence>MRYFLIVLILIIVGVIALFAIKDSVLLLVGAIIALIIGYFMAVRTIAAEES</sequence>
<dbReference type="AlphaFoldDB" id="A0A1I5R8E9"/>
<evidence type="ECO:0000313" key="2">
    <source>
        <dbReference type="EMBL" id="SFP54818.1"/>
    </source>
</evidence>
<dbReference type="STRING" id="223786.SAMN05216234_12526"/>
<keyword evidence="1" id="KW-0812">Transmembrane</keyword>
<keyword evidence="1" id="KW-0472">Membrane</keyword>
<feature type="transmembrane region" description="Helical" evidence="1">
    <location>
        <begin position="5"/>
        <end position="21"/>
    </location>
</feature>
<dbReference type="RefSeq" id="WP_177202023.1">
    <property type="nucleotide sequence ID" value="NZ_CP136592.1"/>
</dbReference>